<proteinExistence type="predicted"/>
<evidence type="ECO:0000313" key="1">
    <source>
        <dbReference type="EMBL" id="CAA7603213.1"/>
    </source>
</evidence>
<gene>
    <name evidence="1" type="ORF">DEACI_4036</name>
</gene>
<dbReference type="Proteomes" id="UP000836597">
    <property type="component" value="Chromosome"/>
</dbReference>
<organism evidence="1">
    <name type="scientific">Acididesulfobacillus acetoxydans</name>
    <dbReference type="NCBI Taxonomy" id="1561005"/>
    <lineage>
        <taxon>Bacteria</taxon>
        <taxon>Bacillati</taxon>
        <taxon>Bacillota</taxon>
        <taxon>Clostridia</taxon>
        <taxon>Eubacteriales</taxon>
        <taxon>Peptococcaceae</taxon>
        <taxon>Acididesulfobacillus</taxon>
    </lineage>
</organism>
<dbReference type="EMBL" id="LR746496">
    <property type="protein sequence ID" value="CAA7603213.1"/>
    <property type="molecule type" value="Genomic_DNA"/>
</dbReference>
<reference evidence="1" key="1">
    <citation type="submission" date="2020-01" db="EMBL/GenBank/DDBJ databases">
        <authorList>
            <person name="Hornung B."/>
        </authorList>
    </citation>
    <scope>NUCLEOTIDE SEQUENCE</scope>
    <source>
        <strain evidence="1">PacBioINE</strain>
    </source>
</reference>
<dbReference type="AlphaFoldDB" id="A0A8S0VYM8"/>
<name>A0A8S0VYM8_9FIRM</name>
<accession>A0A8S0VYM8</accession>
<dbReference type="KEGG" id="aacx:DEACI_4036"/>
<protein>
    <submittedName>
        <fullName evidence="1">Uncharacterized protein</fullName>
    </submittedName>
</protein>
<dbReference type="RefSeq" id="WP_240986466.1">
    <property type="nucleotide sequence ID" value="NZ_LR746496.1"/>
</dbReference>
<sequence length="224" mass="26278">MCNELALKDNYPTQYNLFGIYVDWQIDNNLIQGLGVDPHGITSFSDFMEKSRWQIVTVAFAGREMLSLNLTLPKFRLLEMLKIKIQKVNKNNLTVRDATRLMDKYKQKLSLPIFDIVEYYMSNIPWNLTDRSVINHHPNVLMIDESFFNKRIIVKVMTKDGYERITSANDILDGKTDENECLIDPTHYSDETSYEMERYWSDKLGIPVLGEDEEIDFTYKYSNS</sequence>